<keyword evidence="2" id="KW-1133">Transmembrane helix</keyword>
<feature type="region of interest" description="Disordered" evidence="1">
    <location>
        <begin position="79"/>
        <end position="110"/>
    </location>
</feature>
<evidence type="ECO:0008006" key="5">
    <source>
        <dbReference type="Google" id="ProtNLM"/>
    </source>
</evidence>
<protein>
    <recommendedName>
        <fullName evidence="5">Holin</fullName>
    </recommendedName>
</protein>
<comment type="caution">
    <text evidence="3">The sequence shown here is derived from an EMBL/GenBank/DDBJ whole genome shotgun (WGS) entry which is preliminary data.</text>
</comment>
<keyword evidence="4" id="KW-1185">Reference proteome</keyword>
<dbReference type="EMBL" id="JAGGKT010000013">
    <property type="protein sequence ID" value="MBP1933760.1"/>
    <property type="molecule type" value="Genomic_DNA"/>
</dbReference>
<feature type="transmembrane region" description="Helical" evidence="2">
    <location>
        <begin position="6"/>
        <end position="26"/>
    </location>
</feature>
<evidence type="ECO:0000313" key="3">
    <source>
        <dbReference type="EMBL" id="MBP1933760.1"/>
    </source>
</evidence>
<feature type="transmembrane region" description="Helical" evidence="2">
    <location>
        <begin position="33"/>
        <end position="51"/>
    </location>
</feature>
<proteinExistence type="predicted"/>
<reference evidence="3 4" key="1">
    <citation type="submission" date="2021-03" db="EMBL/GenBank/DDBJ databases">
        <title>Genomic Encyclopedia of Type Strains, Phase IV (KMG-IV): sequencing the most valuable type-strain genomes for metagenomic binning, comparative biology and taxonomic classification.</title>
        <authorList>
            <person name="Goeker M."/>
        </authorList>
    </citation>
    <scope>NUCLEOTIDE SEQUENCE [LARGE SCALE GENOMIC DNA]</scope>
    <source>
        <strain evidence="3 4">DSM 24738</strain>
    </source>
</reference>
<keyword evidence="2" id="KW-0812">Transmembrane</keyword>
<sequence>MFDNIVLDYATLSALVAALVSVLGNAFHIETRYRALIAIVIGVILVSMPNWLMEKSVAALLIGLTASGVYSQVKKRDYRANSETQTVDQNNVSSAESKGPLTRIKGPEDV</sequence>
<evidence type="ECO:0000256" key="2">
    <source>
        <dbReference type="SAM" id="Phobius"/>
    </source>
</evidence>
<evidence type="ECO:0000313" key="4">
    <source>
        <dbReference type="Proteomes" id="UP001519343"/>
    </source>
</evidence>
<name>A0ABS4GV54_9BACL</name>
<evidence type="ECO:0000256" key="1">
    <source>
        <dbReference type="SAM" id="MobiDB-lite"/>
    </source>
</evidence>
<accession>A0ABS4GV54</accession>
<organism evidence="3 4">
    <name type="scientific">Ammoniphilus resinae</name>
    <dbReference type="NCBI Taxonomy" id="861532"/>
    <lineage>
        <taxon>Bacteria</taxon>
        <taxon>Bacillati</taxon>
        <taxon>Bacillota</taxon>
        <taxon>Bacilli</taxon>
        <taxon>Bacillales</taxon>
        <taxon>Paenibacillaceae</taxon>
        <taxon>Aneurinibacillus group</taxon>
        <taxon>Ammoniphilus</taxon>
    </lineage>
</organism>
<dbReference type="RefSeq" id="WP_209811772.1">
    <property type="nucleotide sequence ID" value="NZ_JAGGKT010000013.1"/>
</dbReference>
<gene>
    <name evidence="3" type="ORF">J2Z37_003773</name>
</gene>
<dbReference type="Proteomes" id="UP001519343">
    <property type="component" value="Unassembled WGS sequence"/>
</dbReference>
<keyword evidence="2" id="KW-0472">Membrane</keyword>
<feature type="compositionally biased region" description="Polar residues" evidence="1">
    <location>
        <begin position="81"/>
        <end position="96"/>
    </location>
</feature>